<evidence type="ECO:0000256" key="1">
    <source>
        <dbReference type="ARBA" id="ARBA00000085"/>
    </source>
</evidence>
<dbReference type="Proteomes" id="UP000178534">
    <property type="component" value="Unassembled WGS sequence"/>
</dbReference>
<evidence type="ECO:0000313" key="8">
    <source>
        <dbReference type="EMBL" id="OGZ13219.1"/>
    </source>
</evidence>
<keyword evidence="5" id="KW-0902">Two-component regulatory system</keyword>
<feature type="domain" description="Histidine kinase" evidence="7">
    <location>
        <begin position="105"/>
        <end position="320"/>
    </location>
</feature>
<evidence type="ECO:0000256" key="3">
    <source>
        <dbReference type="ARBA" id="ARBA00022679"/>
    </source>
</evidence>
<accession>A0A1G2DHZ9</accession>
<dbReference type="Gene3D" id="1.10.287.130">
    <property type="match status" value="1"/>
</dbReference>
<dbReference type="GO" id="GO:0000155">
    <property type="term" value="F:phosphorelay sensor kinase activity"/>
    <property type="evidence" value="ECO:0007669"/>
    <property type="project" value="InterPro"/>
</dbReference>
<sequence>MKKLLANLNVIQQCRELNVSPLSCPRFLFVLMGIVIIVSILATYFVGQYYVSPDMVIALVSGLTIALLIFMHVIVQAFEQVVLARRQELAHAKEVLLLRDRFVYVAIHDLRSGGTAIKWGLKLLEGNENTAAGGSSEIVKQMRRKNENLLQLARNILLVTRIDGETLPINKESISIQKALEEALAEEKDLIAERNVHVVVNLPNGLPMIIADPVHTEEMLEILINNAVGHSDPVSPLVSLTVTEKGQEILIAVENNGPGIPPENLEHVFEQYWRSAGPDRSEGTGLPLYIAHELARLMGGRIWFSSVLGSTNFTVALPTA</sequence>
<dbReference type="InterPro" id="IPR003594">
    <property type="entry name" value="HATPase_dom"/>
</dbReference>
<dbReference type="PRINTS" id="PR00344">
    <property type="entry name" value="BCTRLSENSOR"/>
</dbReference>
<dbReference type="InterPro" id="IPR005467">
    <property type="entry name" value="His_kinase_dom"/>
</dbReference>
<evidence type="ECO:0000259" key="7">
    <source>
        <dbReference type="PROSITE" id="PS50109"/>
    </source>
</evidence>
<evidence type="ECO:0000313" key="9">
    <source>
        <dbReference type="Proteomes" id="UP000178534"/>
    </source>
</evidence>
<dbReference type="InterPro" id="IPR036097">
    <property type="entry name" value="HisK_dim/P_sf"/>
</dbReference>
<keyword evidence="4" id="KW-0418">Kinase</keyword>
<feature type="transmembrane region" description="Helical" evidence="6">
    <location>
        <begin position="27"/>
        <end position="50"/>
    </location>
</feature>
<dbReference type="AlphaFoldDB" id="A0A1G2DHZ9"/>
<feature type="transmembrane region" description="Helical" evidence="6">
    <location>
        <begin position="56"/>
        <end position="78"/>
    </location>
</feature>
<name>A0A1G2DHZ9_9BACT</name>
<proteinExistence type="predicted"/>
<dbReference type="Pfam" id="PF02518">
    <property type="entry name" value="HATPase_c"/>
    <property type="match status" value="1"/>
</dbReference>
<keyword evidence="6" id="KW-0472">Membrane</keyword>
<dbReference type="SMART" id="SM00387">
    <property type="entry name" value="HATPase_c"/>
    <property type="match status" value="1"/>
</dbReference>
<evidence type="ECO:0000256" key="4">
    <source>
        <dbReference type="ARBA" id="ARBA00022777"/>
    </source>
</evidence>
<evidence type="ECO:0000256" key="6">
    <source>
        <dbReference type="SAM" id="Phobius"/>
    </source>
</evidence>
<dbReference type="PANTHER" id="PTHR43711:SF32">
    <property type="entry name" value="SENSOR-TYPE HISTIDINE KINASE PRRB"/>
    <property type="match status" value="1"/>
</dbReference>
<dbReference type="STRING" id="1798665.A2942_03130"/>
<keyword evidence="6" id="KW-1133">Transmembrane helix</keyword>
<dbReference type="InterPro" id="IPR004358">
    <property type="entry name" value="Sig_transdc_His_kin-like_C"/>
</dbReference>
<protein>
    <recommendedName>
        <fullName evidence="2">histidine kinase</fullName>
        <ecNumber evidence="2">2.7.13.3</ecNumber>
    </recommendedName>
</protein>
<evidence type="ECO:0000256" key="2">
    <source>
        <dbReference type="ARBA" id="ARBA00012438"/>
    </source>
</evidence>
<dbReference type="InterPro" id="IPR050736">
    <property type="entry name" value="Sensor_HK_Regulatory"/>
</dbReference>
<keyword evidence="6" id="KW-0812">Transmembrane</keyword>
<comment type="caution">
    <text evidence="8">The sequence shown here is derived from an EMBL/GenBank/DDBJ whole genome shotgun (WGS) entry which is preliminary data.</text>
</comment>
<reference evidence="8 9" key="1">
    <citation type="journal article" date="2016" name="Nat. Commun.">
        <title>Thousands of microbial genomes shed light on interconnected biogeochemical processes in an aquifer system.</title>
        <authorList>
            <person name="Anantharaman K."/>
            <person name="Brown C.T."/>
            <person name="Hug L.A."/>
            <person name="Sharon I."/>
            <person name="Castelle C.J."/>
            <person name="Probst A.J."/>
            <person name="Thomas B.C."/>
            <person name="Singh A."/>
            <person name="Wilkins M.J."/>
            <person name="Karaoz U."/>
            <person name="Brodie E.L."/>
            <person name="Williams K.H."/>
            <person name="Hubbard S.S."/>
            <person name="Banfield J.F."/>
        </authorList>
    </citation>
    <scope>NUCLEOTIDE SEQUENCE [LARGE SCALE GENOMIC DNA]</scope>
</reference>
<dbReference type="SUPFAM" id="SSF55874">
    <property type="entry name" value="ATPase domain of HSP90 chaperone/DNA topoisomerase II/histidine kinase"/>
    <property type="match status" value="1"/>
</dbReference>
<organism evidence="8 9">
    <name type="scientific">Candidatus Lloydbacteria bacterium RIFCSPLOWO2_01_FULL_50_20</name>
    <dbReference type="NCBI Taxonomy" id="1798665"/>
    <lineage>
        <taxon>Bacteria</taxon>
        <taxon>Candidatus Lloydiibacteriota</taxon>
    </lineage>
</organism>
<dbReference type="PROSITE" id="PS50109">
    <property type="entry name" value="HIS_KIN"/>
    <property type="match status" value="1"/>
</dbReference>
<comment type="catalytic activity">
    <reaction evidence="1">
        <text>ATP + protein L-histidine = ADP + protein N-phospho-L-histidine.</text>
        <dbReference type="EC" id="2.7.13.3"/>
    </reaction>
</comment>
<dbReference type="EC" id="2.7.13.3" evidence="2"/>
<dbReference type="SUPFAM" id="SSF47384">
    <property type="entry name" value="Homodimeric domain of signal transducing histidine kinase"/>
    <property type="match status" value="1"/>
</dbReference>
<dbReference type="EMBL" id="MHLP01000010">
    <property type="protein sequence ID" value="OGZ13219.1"/>
    <property type="molecule type" value="Genomic_DNA"/>
</dbReference>
<dbReference type="PANTHER" id="PTHR43711">
    <property type="entry name" value="TWO-COMPONENT HISTIDINE KINASE"/>
    <property type="match status" value="1"/>
</dbReference>
<dbReference type="Gene3D" id="3.30.565.10">
    <property type="entry name" value="Histidine kinase-like ATPase, C-terminal domain"/>
    <property type="match status" value="1"/>
</dbReference>
<keyword evidence="3" id="KW-0808">Transferase</keyword>
<gene>
    <name evidence="8" type="ORF">A2942_03130</name>
</gene>
<dbReference type="InterPro" id="IPR036890">
    <property type="entry name" value="HATPase_C_sf"/>
</dbReference>
<evidence type="ECO:0000256" key="5">
    <source>
        <dbReference type="ARBA" id="ARBA00023012"/>
    </source>
</evidence>